<proteinExistence type="predicted"/>
<evidence type="ECO:0000256" key="1">
    <source>
        <dbReference type="PIRSR" id="PIRSR602401-1"/>
    </source>
</evidence>
<sequence>MSYPSYTVLALVPAVAWLVYLQISQWRFKRYAHIPGKLSSNLLFGHLGHIAAEYRRAGFSSTVHPDYVFENIWNAQGSPEYMFFDTRPVQYPLVLVASHEMAEQVSRASKTQQYSVTKSPTVQQGFGELIGRYSLISENGESWRGLRKTFNPGFAPQHLLTLLPVVVDKTCTFVKRLDALATSGVAVEMEGYCTDVTFDIIGDVVTNIDCRAQDDSEQVHDIVRNFRTLKAVYTGDNGLMASWLNLPLRIKKYIYSQRLDSAVKKCILEKFADIKDAQHSDAKGKKDRSVLALALEGVDELTPYILQSTADSVKSFLFAGHDTTAILLQRLFYALSIHPDCLAKIRAEHDAVFADSEPSDVFLERPDETMKALKYTSACIKEALRLWPPAGSARMSHNGFKLRTSDGDDVCVDKCVIYLCHHLIQRDPKVYGDTANDFVPERWVGDSDTSSASTEDDGSTAGESKIPISAWRAFERGPRNCIGQELANMEARVILACVMRRYDFVKVGLGEVDTDDMGQPVMDRKGKYKTKSDLINTMSITARPVDKTIMRVKFRGSTN</sequence>
<keyword evidence="5" id="KW-1185">Reference proteome</keyword>
<dbReference type="InterPro" id="IPR036396">
    <property type="entry name" value="Cyt_P450_sf"/>
</dbReference>
<dbReference type="Pfam" id="PF00067">
    <property type="entry name" value="p450"/>
    <property type="match status" value="1"/>
</dbReference>
<name>A0A8H7AZ29_9PLEO</name>
<dbReference type="Proteomes" id="UP000596902">
    <property type="component" value="Unassembled WGS sequence"/>
</dbReference>
<dbReference type="GO" id="GO:0016705">
    <property type="term" value="F:oxidoreductase activity, acting on paired donors, with incorporation or reduction of molecular oxygen"/>
    <property type="evidence" value="ECO:0007669"/>
    <property type="project" value="InterPro"/>
</dbReference>
<keyword evidence="1" id="KW-0479">Metal-binding</keyword>
<reference evidence="4" key="1">
    <citation type="submission" date="2020-01" db="EMBL/GenBank/DDBJ databases">
        <authorList>
            <person name="Feng Z.H.Z."/>
        </authorList>
    </citation>
    <scope>NUCLEOTIDE SEQUENCE</scope>
    <source>
        <strain evidence="4">CBS107.38</strain>
    </source>
</reference>
<gene>
    <name evidence="4" type="ORF">GT037_007776</name>
</gene>
<dbReference type="InterPro" id="IPR001128">
    <property type="entry name" value="Cyt_P450"/>
</dbReference>
<dbReference type="Gene3D" id="1.10.630.10">
    <property type="entry name" value="Cytochrome P450"/>
    <property type="match status" value="1"/>
</dbReference>
<accession>A0A8H7AZ29</accession>
<dbReference type="PANTHER" id="PTHR24305">
    <property type="entry name" value="CYTOCHROME P450"/>
    <property type="match status" value="1"/>
</dbReference>
<dbReference type="PRINTS" id="PR00385">
    <property type="entry name" value="P450"/>
</dbReference>
<dbReference type="GO" id="GO:0004497">
    <property type="term" value="F:monooxygenase activity"/>
    <property type="evidence" value="ECO:0007669"/>
    <property type="project" value="InterPro"/>
</dbReference>
<dbReference type="CDD" id="cd11051">
    <property type="entry name" value="CYP59-like"/>
    <property type="match status" value="1"/>
</dbReference>
<dbReference type="SUPFAM" id="SSF48264">
    <property type="entry name" value="Cytochrome P450"/>
    <property type="match status" value="1"/>
</dbReference>
<keyword evidence="3" id="KW-1133">Transmembrane helix</keyword>
<keyword evidence="3" id="KW-0812">Transmembrane</keyword>
<organism evidence="4 5">
    <name type="scientific">Alternaria burnsii</name>
    <dbReference type="NCBI Taxonomy" id="1187904"/>
    <lineage>
        <taxon>Eukaryota</taxon>
        <taxon>Fungi</taxon>
        <taxon>Dikarya</taxon>
        <taxon>Ascomycota</taxon>
        <taxon>Pezizomycotina</taxon>
        <taxon>Dothideomycetes</taxon>
        <taxon>Pleosporomycetidae</taxon>
        <taxon>Pleosporales</taxon>
        <taxon>Pleosporineae</taxon>
        <taxon>Pleosporaceae</taxon>
        <taxon>Alternaria</taxon>
        <taxon>Alternaria sect. Alternaria</taxon>
    </lineage>
</organism>
<dbReference type="GO" id="GO:0005506">
    <property type="term" value="F:iron ion binding"/>
    <property type="evidence" value="ECO:0007669"/>
    <property type="project" value="InterPro"/>
</dbReference>
<dbReference type="PRINTS" id="PR00463">
    <property type="entry name" value="EP450I"/>
</dbReference>
<dbReference type="InterPro" id="IPR002401">
    <property type="entry name" value="Cyt_P450_E_grp-I"/>
</dbReference>
<dbReference type="InterPro" id="IPR050121">
    <property type="entry name" value="Cytochrome_P450_monoxygenase"/>
</dbReference>
<evidence type="ECO:0000256" key="2">
    <source>
        <dbReference type="SAM" id="MobiDB-lite"/>
    </source>
</evidence>
<reference evidence="4" key="2">
    <citation type="submission" date="2020-08" db="EMBL/GenBank/DDBJ databases">
        <title>Draft Genome Sequence of Cumin Blight Pathogen Alternaria burnsii.</title>
        <authorList>
            <person name="Feng Z."/>
        </authorList>
    </citation>
    <scope>NUCLEOTIDE SEQUENCE</scope>
    <source>
        <strain evidence="4">CBS107.38</strain>
    </source>
</reference>
<evidence type="ECO:0000256" key="3">
    <source>
        <dbReference type="SAM" id="Phobius"/>
    </source>
</evidence>
<dbReference type="RefSeq" id="XP_038784324.1">
    <property type="nucleotide sequence ID" value="XM_038932823.1"/>
</dbReference>
<evidence type="ECO:0000313" key="5">
    <source>
        <dbReference type="Proteomes" id="UP000596902"/>
    </source>
</evidence>
<keyword evidence="1" id="KW-0349">Heme</keyword>
<dbReference type="GO" id="GO:0020037">
    <property type="term" value="F:heme binding"/>
    <property type="evidence" value="ECO:0007669"/>
    <property type="project" value="InterPro"/>
</dbReference>
<keyword evidence="1" id="KW-0408">Iron</keyword>
<evidence type="ECO:0000313" key="4">
    <source>
        <dbReference type="EMBL" id="KAF7674010.1"/>
    </source>
</evidence>
<keyword evidence="3" id="KW-0472">Membrane</keyword>
<dbReference type="PANTHER" id="PTHR24305:SF222">
    <property type="entry name" value="CYTOCHROME P450 MONOOXYGENASE STCS"/>
    <property type="match status" value="1"/>
</dbReference>
<feature type="region of interest" description="Disordered" evidence="2">
    <location>
        <begin position="442"/>
        <end position="463"/>
    </location>
</feature>
<dbReference type="AlphaFoldDB" id="A0A8H7AZ29"/>
<protein>
    <submittedName>
        <fullName evidence="4">Cytochrome p450</fullName>
    </submittedName>
</protein>
<dbReference type="EMBL" id="JAAABM010000011">
    <property type="protein sequence ID" value="KAF7674010.1"/>
    <property type="molecule type" value="Genomic_DNA"/>
</dbReference>
<feature type="binding site" description="axial binding residue" evidence="1">
    <location>
        <position position="481"/>
    </location>
    <ligand>
        <name>heme</name>
        <dbReference type="ChEBI" id="CHEBI:30413"/>
    </ligand>
    <ligandPart>
        <name>Fe</name>
        <dbReference type="ChEBI" id="CHEBI:18248"/>
    </ligandPart>
</feature>
<feature type="transmembrane region" description="Helical" evidence="3">
    <location>
        <begin position="6"/>
        <end position="23"/>
    </location>
</feature>
<dbReference type="GeneID" id="62206001"/>
<comment type="caution">
    <text evidence="4">The sequence shown here is derived from an EMBL/GenBank/DDBJ whole genome shotgun (WGS) entry which is preliminary data.</text>
</comment>
<comment type="cofactor">
    <cofactor evidence="1">
        <name>heme</name>
        <dbReference type="ChEBI" id="CHEBI:30413"/>
    </cofactor>
</comment>